<dbReference type="PANTHER" id="PTHR10177">
    <property type="entry name" value="CYCLINS"/>
    <property type="match status" value="1"/>
</dbReference>
<feature type="region of interest" description="Disordered" evidence="6">
    <location>
        <begin position="1"/>
        <end position="20"/>
    </location>
</feature>
<proteinExistence type="inferred from homology"/>
<dbReference type="InterPro" id="IPR006671">
    <property type="entry name" value="Cyclin_N"/>
</dbReference>
<dbReference type="OrthoDB" id="5590282at2759"/>
<evidence type="ECO:0000256" key="5">
    <source>
        <dbReference type="RuleBase" id="RU000383"/>
    </source>
</evidence>
<feature type="domain" description="Cyclin-like" evidence="7">
    <location>
        <begin position="230"/>
        <end position="314"/>
    </location>
</feature>
<keyword evidence="4" id="KW-0131">Cell cycle</keyword>
<dbReference type="SUPFAM" id="SSF47954">
    <property type="entry name" value="Cyclin-like"/>
    <property type="match status" value="2"/>
</dbReference>
<dbReference type="AlphaFoldDB" id="A0A8T2UML4"/>
<dbReference type="EMBL" id="CM035411">
    <property type="protein sequence ID" value="KAH7435033.1"/>
    <property type="molecule type" value="Genomic_DNA"/>
</dbReference>
<name>A0A8T2UML4_CERRI</name>
<evidence type="ECO:0000256" key="2">
    <source>
        <dbReference type="ARBA" id="ARBA00022618"/>
    </source>
</evidence>
<sequence length="449" mass="50005">MYETRYQGGVPKQDENKEEMKATKGALVGLPKAQGQLPPANNRRALGDIGNLVGTDAHAESHNLEKKTSLPAVERPVTRSYRAKLVDNAASRKEEPKGVDEAVAAITQLSLSDQQDASVGNGVMGIPPRGKDNGRSKRVAVGGKEMRGKTLTATLTARSEAACGTFKVEALEDPVTNIDADDVGNQLAVVDYVEDIYSFYRKCEHQSCVSPSYMDQQVHINERMRAVLVDWLIEVHYKFKLMPETLFLTTNIIDRYLALKSVERKSLQLVGMTAMLIASKYEEIWAPEIKDLILISDNAYTRQQVLDMEKVMLNVLRFNLCVPTPYVFLVRFLKAAGSDRQMSLLSFYFVELCLVDYTMIAYVPSLLAAAAVYLARNTLKSGDDARWNATLRWHSGYKEAQLIECASLIVELHKKAADGNLTVVHRKYAQTKFNSVSLLNPPTIVPNQN</sequence>
<accession>A0A8T2UML4</accession>
<keyword evidence="3 5" id="KW-0195">Cyclin</keyword>
<dbReference type="InterPro" id="IPR039361">
    <property type="entry name" value="Cyclin"/>
</dbReference>
<dbReference type="SMART" id="SM00385">
    <property type="entry name" value="CYCLIN"/>
    <property type="match status" value="2"/>
</dbReference>
<evidence type="ECO:0000256" key="1">
    <source>
        <dbReference type="ARBA" id="ARBA00006955"/>
    </source>
</evidence>
<dbReference type="Proteomes" id="UP000825935">
    <property type="component" value="Chromosome 6"/>
</dbReference>
<dbReference type="Pfam" id="PF02984">
    <property type="entry name" value="Cyclin_C"/>
    <property type="match status" value="1"/>
</dbReference>
<dbReference type="SMART" id="SM01332">
    <property type="entry name" value="Cyclin_C"/>
    <property type="match status" value="1"/>
</dbReference>
<comment type="similarity">
    <text evidence="1">Belongs to the cyclin family. Cyclin AB subfamily.</text>
</comment>
<dbReference type="GO" id="GO:0010332">
    <property type="term" value="P:response to gamma radiation"/>
    <property type="evidence" value="ECO:0007669"/>
    <property type="project" value="UniProtKB-ARBA"/>
</dbReference>
<evidence type="ECO:0008006" key="11">
    <source>
        <dbReference type="Google" id="ProtNLM"/>
    </source>
</evidence>
<evidence type="ECO:0000256" key="3">
    <source>
        <dbReference type="ARBA" id="ARBA00023127"/>
    </source>
</evidence>
<feature type="domain" description="Cyclin-like" evidence="7">
    <location>
        <begin position="327"/>
        <end position="411"/>
    </location>
</feature>
<keyword evidence="10" id="KW-1185">Reference proteome</keyword>
<protein>
    <recommendedName>
        <fullName evidence="11">Cyclin N-terminal domain-containing protein</fullName>
    </recommendedName>
</protein>
<evidence type="ECO:0000313" key="9">
    <source>
        <dbReference type="EMBL" id="KAH7435033.1"/>
    </source>
</evidence>
<dbReference type="Pfam" id="PF00134">
    <property type="entry name" value="Cyclin_N"/>
    <property type="match status" value="1"/>
</dbReference>
<dbReference type="FunFam" id="1.10.472.10:FF:000001">
    <property type="entry name" value="G2/mitotic-specific cyclin"/>
    <property type="match status" value="1"/>
</dbReference>
<dbReference type="GO" id="GO:0044772">
    <property type="term" value="P:mitotic cell cycle phase transition"/>
    <property type="evidence" value="ECO:0007669"/>
    <property type="project" value="InterPro"/>
</dbReference>
<dbReference type="InterPro" id="IPR036915">
    <property type="entry name" value="Cyclin-like_sf"/>
</dbReference>
<reference evidence="9" key="1">
    <citation type="submission" date="2021-08" db="EMBL/GenBank/DDBJ databases">
        <title>WGS assembly of Ceratopteris richardii.</title>
        <authorList>
            <person name="Marchant D.B."/>
            <person name="Chen G."/>
            <person name="Jenkins J."/>
            <person name="Shu S."/>
            <person name="Leebens-Mack J."/>
            <person name="Grimwood J."/>
            <person name="Schmutz J."/>
            <person name="Soltis P."/>
            <person name="Soltis D."/>
            <person name="Chen Z.-H."/>
        </authorList>
    </citation>
    <scope>NUCLEOTIDE SEQUENCE</scope>
    <source>
        <strain evidence="9">Whitten #5841</strain>
        <tissue evidence="9">Leaf</tissue>
    </source>
</reference>
<evidence type="ECO:0000256" key="6">
    <source>
        <dbReference type="SAM" id="MobiDB-lite"/>
    </source>
</evidence>
<evidence type="ECO:0000259" key="7">
    <source>
        <dbReference type="SMART" id="SM00385"/>
    </source>
</evidence>
<organism evidence="9 10">
    <name type="scientific">Ceratopteris richardii</name>
    <name type="common">Triangle waterfern</name>
    <dbReference type="NCBI Taxonomy" id="49495"/>
    <lineage>
        <taxon>Eukaryota</taxon>
        <taxon>Viridiplantae</taxon>
        <taxon>Streptophyta</taxon>
        <taxon>Embryophyta</taxon>
        <taxon>Tracheophyta</taxon>
        <taxon>Polypodiopsida</taxon>
        <taxon>Polypodiidae</taxon>
        <taxon>Polypodiales</taxon>
        <taxon>Pteridineae</taxon>
        <taxon>Pteridaceae</taxon>
        <taxon>Parkerioideae</taxon>
        <taxon>Ceratopteris</taxon>
    </lineage>
</organism>
<dbReference type="PIRSF" id="PIRSF001771">
    <property type="entry name" value="Cyclin_A_B_D_E"/>
    <property type="match status" value="1"/>
</dbReference>
<dbReference type="Gene3D" id="1.10.472.10">
    <property type="entry name" value="Cyclin-like"/>
    <property type="match status" value="2"/>
</dbReference>
<evidence type="ECO:0000256" key="4">
    <source>
        <dbReference type="ARBA" id="ARBA00023306"/>
    </source>
</evidence>
<comment type="caution">
    <text evidence="9">The sequence shown here is derived from an EMBL/GenBank/DDBJ whole genome shotgun (WGS) entry which is preliminary data.</text>
</comment>
<dbReference type="InterPro" id="IPR046965">
    <property type="entry name" value="Cyclin_A/B-like"/>
</dbReference>
<dbReference type="InterPro" id="IPR004367">
    <property type="entry name" value="Cyclin_C-dom"/>
</dbReference>
<dbReference type="InterPro" id="IPR013763">
    <property type="entry name" value="Cyclin-like_dom"/>
</dbReference>
<evidence type="ECO:0000313" key="10">
    <source>
        <dbReference type="Proteomes" id="UP000825935"/>
    </source>
</evidence>
<dbReference type="FunFam" id="1.10.472.10:FF:000032">
    <property type="entry name" value="G2/mitotic-specific cyclin-1"/>
    <property type="match status" value="1"/>
</dbReference>
<dbReference type="OMA" id="YTTVISY"/>
<feature type="domain" description="Cyclin C-terminal" evidence="8">
    <location>
        <begin position="323"/>
        <end position="442"/>
    </location>
</feature>
<feature type="region of interest" description="Disordered" evidence="6">
    <location>
        <begin position="117"/>
        <end position="141"/>
    </location>
</feature>
<evidence type="ECO:0000259" key="8">
    <source>
        <dbReference type="SMART" id="SM01332"/>
    </source>
</evidence>
<dbReference type="GO" id="GO:0051301">
    <property type="term" value="P:cell division"/>
    <property type="evidence" value="ECO:0007669"/>
    <property type="project" value="UniProtKB-KW"/>
</dbReference>
<dbReference type="CDD" id="cd20567">
    <property type="entry name" value="CYCLIN_AtCycB-like_rpt1"/>
    <property type="match status" value="1"/>
</dbReference>
<keyword evidence="2" id="KW-0132">Cell division</keyword>
<dbReference type="GO" id="GO:0016538">
    <property type="term" value="F:cyclin-dependent protein serine/threonine kinase regulator activity"/>
    <property type="evidence" value="ECO:0007669"/>
    <property type="project" value="InterPro"/>
</dbReference>
<gene>
    <name evidence="9" type="ORF">KP509_06G046300</name>
</gene>